<protein>
    <submittedName>
        <fullName evidence="2">N-6 DNA methylase</fullName>
    </submittedName>
</protein>
<dbReference type="Proteomes" id="UP001589693">
    <property type="component" value="Unassembled WGS sequence"/>
</dbReference>
<evidence type="ECO:0000313" key="2">
    <source>
        <dbReference type="EMBL" id="MFB9908763.1"/>
    </source>
</evidence>
<dbReference type="PANTHER" id="PTHR42998">
    <property type="entry name" value="TYPE I RESTRICTION ENZYME HINDVIIP M PROTEIN-RELATED"/>
    <property type="match status" value="1"/>
</dbReference>
<comment type="caution">
    <text evidence="2">The sequence shown here is derived from an EMBL/GenBank/DDBJ whole genome shotgun (WGS) entry which is preliminary data.</text>
</comment>
<evidence type="ECO:0000313" key="3">
    <source>
        <dbReference type="Proteomes" id="UP001589693"/>
    </source>
</evidence>
<dbReference type="EMBL" id="JBHLZU010000027">
    <property type="protein sequence ID" value="MFB9908763.1"/>
    <property type="molecule type" value="Genomic_DNA"/>
</dbReference>
<dbReference type="PRINTS" id="PR00507">
    <property type="entry name" value="N12N6MTFRASE"/>
</dbReference>
<sequence>MSQDATVNAGEIARLVDVGRAAVSNWRRRHEDFPRPVGGTATSPLFSLREVEDWLRRNGKSYRLSLADRAWQRLRAAGEDLRLGELVASAAVFLLHREGLSAEGLPAVSEEPADTELLAALAEEHGAAEALDLLCERYLEAHSRQLAVTPPDVAELMTRLVAADGGTVLDPACGLGTLLLTGAPARALGQDVNAAQATITSARLLLRDRTSTVVCADSLLQNGFSSVQADAVVCEPPFNDRAWGYAELTGDPRWEYGLPPRGEPELAWAQHCLAGVRPGGLVAILMPSAVASRRPGRRIRGNLLRAGALRAVITLSTTGSDLWLLRRPEPHDRPPSHLALVTASDPSTVDIAMDGDGVRRVRIIDLLDDDVDLSPARHRGQGGRDLGGEFSSALDRFRRLAPATEPALDVLAERRVLPTTTLGELLKAGLVSVRHSPARMPDGDVPVLTVDDLAHGRAPTGTAGGPDLVTATPGEVIASPLGVARVATTTVTLGAHLAAYRVDPARMDADFLAGALRSGDQRGTLGSSRIDARRTQLPRLSLAEQRVYGAAFRRLTELADTLRETAEAGEALVRLGFDGLVDGSLEPRS</sequence>
<dbReference type="RefSeq" id="WP_377860753.1">
    <property type="nucleotide sequence ID" value="NZ_JBHLZU010000027.1"/>
</dbReference>
<keyword evidence="2" id="KW-0489">Methyltransferase</keyword>
<proteinExistence type="predicted"/>
<dbReference type="InterPro" id="IPR003356">
    <property type="entry name" value="DNA_methylase_A-5"/>
</dbReference>
<evidence type="ECO:0000259" key="1">
    <source>
        <dbReference type="Pfam" id="PF02384"/>
    </source>
</evidence>
<dbReference type="PANTHER" id="PTHR42998:SF1">
    <property type="entry name" value="TYPE I RESTRICTION ENZYME HINDI METHYLASE SUBUNIT"/>
    <property type="match status" value="1"/>
</dbReference>
<organism evidence="2 3">
    <name type="scientific">Allokutzneria oryzae</name>
    <dbReference type="NCBI Taxonomy" id="1378989"/>
    <lineage>
        <taxon>Bacteria</taxon>
        <taxon>Bacillati</taxon>
        <taxon>Actinomycetota</taxon>
        <taxon>Actinomycetes</taxon>
        <taxon>Pseudonocardiales</taxon>
        <taxon>Pseudonocardiaceae</taxon>
        <taxon>Allokutzneria</taxon>
    </lineage>
</organism>
<dbReference type="GO" id="GO:0008168">
    <property type="term" value="F:methyltransferase activity"/>
    <property type="evidence" value="ECO:0007669"/>
    <property type="project" value="UniProtKB-KW"/>
</dbReference>
<gene>
    <name evidence="2" type="ORF">ACFFQA_32910</name>
</gene>
<dbReference type="InterPro" id="IPR052916">
    <property type="entry name" value="Type-I_RE_MTase_Subunit"/>
</dbReference>
<dbReference type="SUPFAM" id="SSF53335">
    <property type="entry name" value="S-adenosyl-L-methionine-dependent methyltransferases"/>
    <property type="match status" value="1"/>
</dbReference>
<reference evidence="2 3" key="1">
    <citation type="submission" date="2024-09" db="EMBL/GenBank/DDBJ databases">
        <authorList>
            <person name="Sun Q."/>
            <person name="Mori K."/>
        </authorList>
    </citation>
    <scope>NUCLEOTIDE SEQUENCE [LARGE SCALE GENOMIC DNA]</scope>
    <source>
        <strain evidence="2 3">TBRC 7907</strain>
    </source>
</reference>
<keyword evidence="3" id="KW-1185">Reference proteome</keyword>
<dbReference type="Gene3D" id="3.40.50.150">
    <property type="entry name" value="Vaccinia Virus protein VP39"/>
    <property type="match status" value="1"/>
</dbReference>
<name>A0ABV6A6Q3_9PSEU</name>
<dbReference type="GO" id="GO:0032259">
    <property type="term" value="P:methylation"/>
    <property type="evidence" value="ECO:0007669"/>
    <property type="project" value="UniProtKB-KW"/>
</dbReference>
<dbReference type="InterPro" id="IPR029063">
    <property type="entry name" value="SAM-dependent_MTases_sf"/>
</dbReference>
<feature type="domain" description="DNA methylase adenine-specific" evidence="1">
    <location>
        <begin position="149"/>
        <end position="317"/>
    </location>
</feature>
<accession>A0ABV6A6Q3</accession>
<dbReference type="Pfam" id="PF02384">
    <property type="entry name" value="N6_Mtase"/>
    <property type="match status" value="1"/>
</dbReference>
<keyword evidence="2" id="KW-0808">Transferase</keyword>